<sequence length="125" mass="14064">MGKTTFVITDDAIFMRTLLRKIIEQEENYEVVAEASNGREAIEAARKYQPDILTLDITMPEMDGIQAVPEILKVSPKTNIIMVSAMGQQSMVIEAIKQGAKDFVVKPFEKSRVFQSIRNVLAMNE</sequence>
<protein>
    <recommendedName>
        <fullName evidence="1">Stage 0 sporulation protein A homolog</fullName>
    </recommendedName>
</protein>
<gene>
    <name evidence="5" type="ORF">SAMN05444373_1002115</name>
</gene>
<proteinExistence type="predicted"/>
<evidence type="ECO:0000313" key="5">
    <source>
        <dbReference type="EMBL" id="SHI45321.1"/>
    </source>
</evidence>
<dbReference type="RefSeq" id="WP_149677513.1">
    <property type="nucleotide sequence ID" value="NZ_DAONMB010000027.1"/>
</dbReference>
<dbReference type="Gene3D" id="3.40.50.2300">
    <property type="match status" value="1"/>
</dbReference>
<organism evidence="5 6">
    <name type="scientific">Thermoclostridium caenicola</name>
    <dbReference type="NCBI Taxonomy" id="659425"/>
    <lineage>
        <taxon>Bacteria</taxon>
        <taxon>Bacillati</taxon>
        <taxon>Bacillota</taxon>
        <taxon>Clostridia</taxon>
        <taxon>Eubacteriales</taxon>
        <taxon>Oscillospiraceae</taxon>
        <taxon>Thermoclostridium</taxon>
    </lineage>
</organism>
<dbReference type="PANTHER" id="PTHR43228:SF1">
    <property type="entry name" value="TWO-COMPONENT RESPONSE REGULATOR ARR22"/>
    <property type="match status" value="1"/>
</dbReference>
<evidence type="ECO:0000256" key="1">
    <source>
        <dbReference type="ARBA" id="ARBA00018672"/>
    </source>
</evidence>
<evidence type="ECO:0000313" key="6">
    <source>
        <dbReference type="Proteomes" id="UP000324781"/>
    </source>
</evidence>
<evidence type="ECO:0000256" key="2">
    <source>
        <dbReference type="ARBA" id="ARBA00024867"/>
    </source>
</evidence>
<dbReference type="Proteomes" id="UP000324781">
    <property type="component" value="Unassembled WGS sequence"/>
</dbReference>
<dbReference type="OrthoDB" id="9790669at2"/>
<reference evidence="5 6" key="1">
    <citation type="submission" date="2016-11" db="EMBL/GenBank/DDBJ databases">
        <authorList>
            <person name="Varghese N."/>
            <person name="Submissions S."/>
        </authorList>
    </citation>
    <scope>NUCLEOTIDE SEQUENCE [LARGE SCALE GENOMIC DNA]</scope>
    <source>
        <strain evidence="5 6">DSM 19027</strain>
    </source>
</reference>
<dbReference type="AlphaFoldDB" id="A0A1M6B9A7"/>
<dbReference type="InterPro" id="IPR052048">
    <property type="entry name" value="ST_Response_Regulator"/>
</dbReference>
<evidence type="ECO:0000259" key="4">
    <source>
        <dbReference type="PROSITE" id="PS50110"/>
    </source>
</evidence>
<dbReference type="SUPFAM" id="SSF52172">
    <property type="entry name" value="CheY-like"/>
    <property type="match status" value="1"/>
</dbReference>
<dbReference type="InterPro" id="IPR001789">
    <property type="entry name" value="Sig_transdc_resp-reg_receiver"/>
</dbReference>
<feature type="modified residue" description="4-aspartylphosphate" evidence="3">
    <location>
        <position position="56"/>
    </location>
</feature>
<dbReference type="EMBL" id="FQZP01000002">
    <property type="protein sequence ID" value="SHI45321.1"/>
    <property type="molecule type" value="Genomic_DNA"/>
</dbReference>
<keyword evidence="3" id="KW-0597">Phosphoprotein</keyword>
<dbReference type="SMART" id="SM00448">
    <property type="entry name" value="REC"/>
    <property type="match status" value="1"/>
</dbReference>
<dbReference type="Pfam" id="PF00072">
    <property type="entry name" value="Response_reg"/>
    <property type="match status" value="1"/>
</dbReference>
<dbReference type="PROSITE" id="PS50110">
    <property type="entry name" value="RESPONSE_REGULATORY"/>
    <property type="match status" value="1"/>
</dbReference>
<dbReference type="PANTHER" id="PTHR43228">
    <property type="entry name" value="TWO-COMPONENT RESPONSE REGULATOR"/>
    <property type="match status" value="1"/>
</dbReference>
<dbReference type="InterPro" id="IPR011006">
    <property type="entry name" value="CheY-like_superfamily"/>
</dbReference>
<comment type="function">
    <text evidence="2">May play the central regulatory role in sporulation. It may be an element of the effector pathway responsible for the activation of sporulation genes in response to nutritional stress. Spo0A may act in concert with spo0H (a sigma factor) to control the expression of some genes that are critical to the sporulation process.</text>
</comment>
<name>A0A1M6B9A7_9FIRM</name>
<evidence type="ECO:0000256" key="3">
    <source>
        <dbReference type="PROSITE-ProRule" id="PRU00169"/>
    </source>
</evidence>
<dbReference type="GO" id="GO:0000160">
    <property type="term" value="P:phosphorelay signal transduction system"/>
    <property type="evidence" value="ECO:0007669"/>
    <property type="project" value="InterPro"/>
</dbReference>
<feature type="domain" description="Response regulatory" evidence="4">
    <location>
        <begin position="5"/>
        <end position="121"/>
    </location>
</feature>
<accession>A0A1M6B9A7</accession>
<keyword evidence="6" id="KW-1185">Reference proteome</keyword>